<comment type="caution">
    <text evidence="1">The sequence shown here is derived from an EMBL/GenBank/DDBJ whole genome shotgun (WGS) entry which is preliminary data.</text>
</comment>
<proteinExistence type="predicted"/>
<dbReference type="Proteomes" id="UP000324800">
    <property type="component" value="Unassembled WGS sequence"/>
</dbReference>
<protein>
    <submittedName>
        <fullName evidence="1">Uncharacterized protein</fullName>
    </submittedName>
</protein>
<sequence>MTDNTLKLAQLYVSSQIQKIVNTGDFRRLHNSNVLVAHELMYNLHFTAEQVKASGVAGSNGVRKAKYWIKFHSFPGRPGPDTVLFLEEEEELVEQIHREIFERNYFDGGVRKIILSKTTSEQIMDKQVHKKIKRISQILKSGKYTDFSIWSFDETNVQFFFSNSILMVTDAKSRYQFRCGSSPRPNYTLSLCVSAAG</sequence>
<name>A0A5J4V0W5_9EUKA</name>
<dbReference type="AlphaFoldDB" id="A0A5J4V0W5"/>
<dbReference type="EMBL" id="SNRW01010595">
    <property type="protein sequence ID" value="KAA6376338.1"/>
    <property type="molecule type" value="Genomic_DNA"/>
</dbReference>
<evidence type="ECO:0000313" key="2">
    <source>
        <dbReference type="Proteomes" id="UP000324800"/>
    </source>
</evidence>
<evidence type="ECO:0000313" key="1">
    <source>
        <dbReference type="EMBL" id="KAA6376338.1"/>
    </source>
</evidence>
<gene>
    <name evidence="1" type="ORF">EZS28_028135</name>
</gene>
<organism evidence="1 2">
    <name type="scientific">Streblomastix strix</name>
    <dbReference type="NCBI Taxonomy" id="222440"/>
    <lineage>
        <taxon>Eukaryota</taxon>
        <taxon>Metamonada</taxon>
        <taxon>Preaxostyla</taxon>
        <taxon>Oxymonadida</taxon>
        <taxon>Streblomastigidae</taxon>
        <taxon>Streblomastix</taxon>
    </lineage>
</organism>
<accession>A0A5J4V0W5</accession>
<reference evidence="1 2" key="1">
    <citation type="submission" date="2019-03" db="EMBL/GenBank/DDBJ databases">
        <title>Single cell metagenomics reveals metabolic interactions within the superorganism composed of flagellate Streblomastix strix and complex community of Bacteroidetes bacteria on its surface.</title>
        <authorList>
            <person name="Treitli S.C."/>
            <person name="Kolisko M."/>
            <person name="Husnik F."/>
            <person name="Keeling P."/>
            <person name="Hampl V."/>
        </authorList>
    </citation>
    <scope>NUCLEOTIDE SEQUENCE [LARGE SCALE GENOMIC DNA]</scope>
    <source>
        <strain evidence="1">ST1C</strain>
    </source>
</reference>